<dbReference type="Gene3D" id="3.40.50.720">
    <property type="entry name" value="NAD(P)-binding Rossmann-like Domain"/>
    <property type="match status" value="1"/>
</dbReference>
<dbReference type="PANTHER" id="PTHR43162">
    <property type="match status" value="1"/>
</dbReference>
<dbReference type="Gene3D" id="3.90.25.10">
    <property type="entry name" value="UDP-galactose 4-epimerase, domain 1"/>
    <property type="match status" value="1"/>
</dbReference>
<dbReference type="InterPro" id="IPR008030">
    <property type="entry name" value="NmrA-like"/>
</dbReference>
<dbReference type="EMBL" id="ML210270">
    <property type="protein sequence ID" value="TFK21387.1"/>
    <property type="molecule type" value="Genomic_DNA"/>
</dbReference>
<name>A0A5C3KMT7_COPMA</name>
<feature type="domain" description="NmrA-like" evidence="1">
    <location>
        <begin position="85"/>
        <end position="242"/>
    </location>
</feature>
<keyword evidence="3" id="KW-1185">Reference proteome</keyword>
<evidence type="ECO:0000313" key="2">
    <source>
        <dbReference type="EMBL" id="TFK21387.1"/>
    </source>
</evidence>
<organism evidence="2 3">
    <name type="scientific">Coprinopsis marcescibilis</name>
    <name type="common">Agaric fungus</name>
    <name type="synonym">Psathyrella marcescibilis</name>
    <dbReference type="NCBI Taxonomy" id="230819"/>
    <lineage>
        <taxon>Eukaryota</taxon>
        <taxon>Fungi</taxon>
        <taxon>Dikarya</taxon>
        <taxon>Basidiomycota</taxon>
        <taxon>Agaricomycotina</taxon>
        <taxon>Agaricomycetes</taxon>
        <taxon>Agaricomycetidae</taxon>
        <taxon>Agaricales</taxon>
        <taxon>Agaricineae</taxon>
        <taxon>Psathyrellaceae</taxon>
        <taxon>Coprinopsis</taxon>
    </lineage>
</organism>
<evidence type="ECO:0000259" key="1">
    <source>
        <dbReference type="Pfam" id="PF05368"/>
    </source>
</evidence>
<dbReference type="SUPFAM" id="SSF51735">
    <property type="entry name" value="NAD(P)-binding Rossmann-fold domains"/>
    <property type="match status" value="1"/>
</dbReference>
<dbReference type="AlphaFoldDB" id="A0A5C3KMT7"/>
<dbReference type="Pfam" id="PF05368">
    <property type="entry name" value="NmrA"/>
    <property type="match status" value="1"/>
</dbReference>
<dbReference type="OrthoDB" id="419598at2759"/>
<protein>
    <submittedName>
        <fullName evidence="2">NmrA family protein</fullName>
    </submittedName>
</protein>
<dbReference type="Proteomes" id="UP000307440">
    <property type="component" value="Unassembled WGS sequence"/>
</dbReference>
<gene>
    <name evidence="2" type="ORF">FA15DRAFT_645716</name>
</gene>
<reference evidence="2 3" key="1">
    <citation type="journal article" date="2019" name="Nat. Ecol. Evol.">
        <title>Megaphylogeny resolves global patterns of mushroom evolution.</title>
        <authorList>
            <person name="Varga T."/>
            <person name="Krizsan K."/>
            <person name="Foldi C."/>
            <person name="Dima B."/>
            <person name="Sanchez-Garcia M."/>
            <person name="Sanchez-Ramirez S."/>
            <person name="Szollosi G.J."/>
            <person name="Szarkandi J.G."/>
            <person name="Papp V."/>
            <person name="Albert L."/>
            <person name="Andreopoulos W."/>
            <person name="Angelini C."/>
            <person name="Antonin V."/>
            <person name="Barry K.W."/>
            <person name="Bougher N.L."/>
            <person name="Buchanan P."/>
            <person name="Buyck B."/>
            <person name="Bense V."/>
            <person name="Catcheside P."/>
            <person name="Chovatia M."/>
            <person name="Cooper J."/>
            <person name="Damon W."/>
            <person name="Desjardin D."/>
            <person name="Finy P."/>
            <person name="Geml J."/>
            <person name="Haridas S."/>
            <person name="Hughes K."/>
            <person name="Justo A."/>
            <person name="Karasinski D."/>
            <person name="Kautmanova I."/>
            <person name="Kiss B."/>
            <person name="Kocsube S."/>
            <person name="Kotiranta H."/>
            <person name="LaButti K.M."/>
            <person name="Lechner B.E."/>
            <person name="Liimatainen K."/>
            <person name="Lipzen A."/>
            <person name="Lukacs Z."/>
            <person name="Mihaltcheva S."/>
            <person name="Morgado L.N."/>
            <person name="Niskanen T."/>
            <person name="Noordeloos M.E."/>
            <person name="Ohm R.A."/>
            <person name="Ortiz-Santana B."/>
            <person name="Ovrebo C."/>
            <person name="Racz N."/>
            <person name="Riley R."/>
            <person name="Savchenko A."/>
            <person name="Shiryaev A."/>
            <person name="Soop K."/>
            <person name="Spirin V."/>
            <person name="Szebenyi C."/>
            <person name="Tomsovsky M."/>
            <person name="Tulloss R.E."/>
            <person name="Uehling J."/>
            <person name="Grigoriev I.V."/>
            <person name="Vagvolgyi C."/>
            <person name="Papp T."/>
            <person name="Martin F.M."/>
            <person name="Miettinen O."/>
            <person name="Hibbett D.S."/>
            <person name="Nagy L.G."/>
        </authorList>
    </citation>
    <scope>NUCLEOTIDE SEQUENCE [LARGE SCALE GENOMIC DNA]</scope>
    <source>
        <strain evidence="2 3">CBS 121175</strain>
    </source>
</reference>
<evidence type="ECO:0000313" key="3">
    <source>
        <dbReference type="Proteomes" id="UP000307440"/>
    </source>
</evidence>
<sequence length="281" mass="31285">MTTLITGGGSTVGSHLAQLLKTEGRNVLFASRSGRVPEGFDSVKLEWDEPATFHNPWTQRSLDIDSVYIVGPPADFNPLKQVGPFIDLAVTKGVKRFVYLSATEADKNNDSGGLGQVPGYLEERGLDYVVLRPTWFIDNLGTQFAYKINQFNLFETIVPTGRIPFVAAEDIARVGAEFIVTKNAKYRDPVIIGPELLRYDEVAAILSDVIGRTVTHNAVSNEVFKDHLRGTFPEHLIDWLLEINTKAEGGSEEKYPHIKEKAVGKITVREWVKQNKALFEP</sequence>
<dbReference type="InterPro" id="IPR051604">
    <property type="entry name" value="Ergot_Alk_Oxidoreductase"/>
</dbReference>
<dbReference type="InterPro" id="IPR036291">
    <property type="entry name" value="NAD(P)-bd_dom_sf"/>
</dbReference>
<proteinExistence type="predicted"/>
<accession>A0A5C3KMT7</accession>
<dbReference type="STRING" id="230819.A0A5C3KMT7"/>
<dbReference type="PANTHER" id="PTHR43162:SF1">
    <property type="entry name" value="PRESTALK A DIFFERENTIATION PROTEIN A"/>
    <property type="match status" value="1"/>
</dbReference>
<feature type="non-terminal residue" evidence="2">
    <location>
        <position position="281"/>
    </location>
</feature>